<evidence type="ECO:0000259" key="1">
    <source>
        <dbReference type="PROSITE" id="PS51186"/>
    </source>
</evidence>
<dbReference type="GO" id="GO:0016747">
    <property type="term" value="F:acyltransferase activity, transferring groups other than amino-acyl groups"/>
    <property type="evidence" value="ECO:0007669"/>
    <property type="project" value="InterPro"/>
</dbReference>
<evidence type="ECO:0000313" key="2">
    <source>
        <dbReference type="EMBL" id="GAS94113.1"/>
    </source>
</evidence>
<protein>
    <submittedName>
        <fullName evidence="2">Ribosomal-protein-alanine acetyltransferase</fullName>
    </submittedName>
</protein>
<evidence type="ECO:0000313" key="3">
    <source>
        <dbReference type="Proteomes" id="UP000069443"/>
    </source>
</evidence>
<proteinExistence type="predicted"/>
<dbReference type="InterPro" id="IPR016181">
    <property type="entry name" value="Acyl_CoA_acyltransferase"/>
</dbReference>
<reference evidence="3" key="2">
    <citation type="submission" date="2016-02" db="EMBL/GenBank/DDBJ databases">
        <title>Draft genome sequence of five rapidly growing Mycobacterium species.</title>
        <authorList>
            <person name="Katahira K."/>
            <person name="Gotou Y."/>
            <person name="Iida K."/>
            <person name="Ogura Y."/>
            <person name="Hayashi T."/>
        </authorList>
    </citation>
    <scope>NUCLEOTIDE SEQUENCE [LARGE SCALE GENOMIC DNA]</scope>
    <source>
        <strain evidence="3">JCM15298</strain>
    </source>
</reference>
<dbReference type="SUPFAM" id="SSF55729">
    <property type="entry name" value="Acyl-CoA N-acyltransferases (Nat)"/>
    <property type="match status" value="1"/>
</dbReference>
<dbReference type="PANTHER" id="PTHR43792">
    <property type="entry name" value="GNAT FAMILY, PUTATIVE (AFU_ORTHOLOGUE AFUA_3G00765)-RELATED-RELATED"/>
    <property type="match status" value="1"/>
</dbReference>
<gene>
    <name evidence="2" type="ORF">RMCC_1079</name>
</gene>
<dbReference type="Proteomes" id="UP000069443">
    <property type="component" value="Unassembled WGS sequence"/>
</dbReference>
<keyword evidence="2" id="KW-0808">Transferase</keyword>
<dbReference type="InterPro" id="IPR051531">
    <property type="entry name" value="N-acetyltransferase"/>
</dbReference>
<dbReference type="PROSITE" id="PS51186">
    <property type="entry name" value="GNAT"/>
    <property type="match status" value="1"/>
</dbReference>
<dbReference type="RefSeq" id="WP_062655427.1">
    <property type="nucleotide sequence ID" value="NZ_BCSY01000029.1"/>
</dbReference>
<sequence>MRYAAMQLSILTPRLRLQQREASDAEWNHELLGEHDGGTTESLESVRRRMAEQREMARETGIGLATIRRRSDDEPLGYCGLIVGRCTLDEPEIAYELLQRFHGQGYATEAARAVLAAAFATGRTRIWSTVGAWNEASLRVLEKIGFDRHHETIDERGRPLIYLVCEAHSHPSAPPRR</sequence>
<dbReference type="PANTHER" id="PTHR43792:SF1">
    <property type="entry name" value="N-ACETYLTRANSFERASE DOMAIN-CONTAINING PROTEIN"/>
    <property type="match status" value="1"/>
</dbReference>
<dbReference type="Pfam" id="PF13302">
    <property type="entry name" value="Acetyltransf_3"/>
    <property type="match status" value="1"/>
</dbReference>
<accession>A0A117I917</accession>
<feature type="domain" description="N-acetyltransferase" evidence="1">
    <location>
        <begin position="17"/>
        <end position="168"/>
    </location>
</feature>
<reference evidence="3" key="1">
    <citation type="journal article" date="2016" name="Genome Announc.">
        <title>Draft Genome Sequences of Five Rapidly Growing Mycobacterium Species, M. thermoresistibile, M. fortuitum subsp. acetamidolyticum, M. canariasense, M. brisbanense, and M. novocastrense.</title>
        <authorList>
            <person name="Katahira K."/>
            <person name="Ogura Y."/>
            <person name="Gotoh Y."/>
            <person name="Hayashi T."/>
        </authorList>
    </citation>
    <scope>NUCLEOTIDE SEQUENCE [LARGE SCALE GENOMIC DNA]</scope>
    <source>
        <strain evidence="3">JCM15298</strain>
    </source>
</reference>
<dbReference type="InterPro" id="IPR000182">
    <property type="entry name" value="GNAT_dom"/>
</dbReference>
<dbReference type="Gene3D" id="3.40.630.30">
    <property type="match status" value="1"/>
</dbReference>
<dbReference type="OrthoDB" id="4142102at2"/>
<dbReference type="EMBL" id="BCSY01000029">
    <property type="protein sequence ID" value="GAS94113.1"/>
    <property type="molecule type" value="Genomic_DNA"/>
</dbReference>
<name>A0A117I917_MYCCR</name>
<dbReference type="STRING" id="228230.RMCC_1079"/>
<organism evidence="2 3">
    <name type="scientific">Mycolicibacterium canariasense</name>
    <name type="common">Mycobacterium canariasense</name>
    <dbReference type="NCBI Taxonomy" id="228230"/>
    <lineage>
        <taxon>Bacteria</taxon>
        <taxon>Bacillati</taxon>
        <taxon>Actinomycetota</taxon>
        <taxon>Actinomycetes</taxon>
        <taxon>Mycobacteriales</taxon>
        <taxon>Mycobacteriaceae</taxon>
        <taxon>Mycolicibacterium</taxon>
    </lineage>
</organism>
<comment type="caution">
    <text evidence="2">The sequence shown here is derived from an EMBL/GenBank/DDBJ whole genome shotgun (WGS) entry which is preliminary data.</text>
</comment>
<keyword evidence="3" id="KW-1185">Reference proteome</keyword>
<dbReference type="AlphaFoldDB" id="A0A117I917"/>